<organism evidence="2 3">
    <name type="scientific">Brassica napus</name>
    <name type="common">Rape</name>
    <dbReference type="NCBI Taxonomy" id="3708"/>
    <lineage>
        <taxon>Eukaryota</taxon>
        <taxon>Viridiplantae</taxon>
        <taxon>Streptophyta</taxon>
        <taxon>Embryophyta</taxon>
        <taxon>Tracheophyta</taxon>
        <taxon>Spermatophyta</taxon>
        <taxon>Magnoliopsida</taxon>
        <taxon>eudicotyledons</taxon>
        <taxon>Gunneridae</taxon>
        <taxon>Pentapetalae</taxon>
        <taxon>rosids</taxon>
        <taxon>malvids</taxon>
        <taxon>Brassicales</taxon>
        <taxon>Brassicaceae</taxon>
        <taxon>Brassiceae</taxon>
        <taxon>Brassica</taxon>
    </lineage>
</organism>
<dbReference type="EMBL" id="LK032083">
    <property type="protein sequence ID" value="CDY18237.1"/>
    <property type="molecule type" value="Genomic_DNA"/>
</dbReference>
<dbReference type="AlphaFoldDB" id="A0A078FZQ5"/>
<protein>
    <submittedName>
        <fullName evidence="2">BnaC05g02600D protein</fullName>
    </submittedName>
</protein>
<dbReference type="PaxDb" id="3708-A0A078FZQ5"/>
<accession>A0A078FZQ5</accession>
<sequence length="114" mass="12655">MEGDTPDAKKNEDQLMNVNNDVSPSSLNSISKLLQKKDGRCLAVLSSGKYLQIFKNSPKVSCSDEFSTSSPSHFLRKPGADSIAADQSRKVISLPKPMERLVLFSSWTIKKMFM</sequence>
<evidence type="ECO:0000313" key="2">
    <source>
        <dbReference type="EMBL" id="CDY18237.1"/>
    </source>
</evidence>
<evidence type="ECO:0000313" key="3">
    <source>
        <dbReference type="Proteomes" id="UP000028999"/>
    </source>
</evidence>
<gene>
    <name evidence="2" type="primary">BnaC05g02600D</name>
    <name evidence="2" type="ORF">GSBRNA2T00002767001</name>
</gene>
<feature type="compositionally biased region" description="Polar residues" evidence="1">
    <location>
        <begin position="14"/>
        <end position="23"/>
    </location>
</feature>
<dbReference type="Gramene" id="CDY18237">
    <property type="protein sequence ID" value="CDY18237"/>
    <property type="gene ID" value="GSBRNA2T00002767001"/>
</dbReference>
<name>A0A078FZQ5_BRANA</name>
<evidence type="ECO:0000256" key="1">
    <source>
        <dbReference type="SAM" id="MobiDB-lite"/>
    </source>
</evidence>
<dbReference type="Proteomes" id="UP000028999">
    <property type="component" value="Unassembled WGS sequence"/>
</dbReference>
<reference evidence="2 3" key="1">
    <citation type="journal article" date="2014" name="Science">
        <title>Plant genetics. Early allopolyploid evolution in the post-Neolithic Brassica napus oilseed genome.</title>
        <authorList>
            <person name="Chalhoub B."/>
            <person name="Denoeud F."/>
            <person name="Liu S."/>
            <person name="Parkin I.A."/>
            <person name="Tang H."/>
            <person name="Wang X."/>
            <person name="Chiquet J."/>
            <person name="Belcram H."/>
            <person name="Tong C."/>
            <person name="Samans B."/>
            <person name="Correa M."/>
            <person name="Da Silva C."/>
            <person name="Just J."/>
            <person name="Falentin C."/>
            <person name="Koh C.S."/>
            <person name="Le Clainche I."/>
            <person name="Bernard M."/>
            <person name="Bento P."/>
            <person name="Noel B."/>
            <person name="Labadie K."/>
            <person name="Alberti A."/>
            <person name="Charles M."/>
            <person name="Arnaud D."/>
            <person name="Guo H."/>
            <person name="Daviaud C."/>
            <person name="Alamery S."/>
            <person name="Jabbari K."/>
            <person name="Zhao M."/>
            <person name="Edger P.P."/>
            <person name="Chelaifa H."/>
            <person name="Tack D."/>
            <person name="Lassalle G."/>
            <person name="Mestiri I."/>
            <person name="Schnel N."/>
            <person name="Le Paslier M.C."/>
            <person name="Fan G."/>
            <person name="Renault V."/>
            <person name="Bayer P.E."/>
            <person name="Golicz A.A."/>
            <person name="Manoli S."/>
            <person name="Lee T.H."/>
            <person name="Thi V.H."/>
            <person name="Chalabi S."/>
            <person name="Hu Q."/>
            <person name="Fan C."/>
            <person name="Tollenaere R."/>
            <person name="Lu Y."/>
            <person name="Battail C."/>
            <person name="Shen J."/>
            <person name="Sidebottom C.H."/>
            <person name="Wang X."/>
            <person name="Canaguier A."/>
            <person name="Chauveau A."/>
            <person name="Berard A."/>
            <person name="Deniot G."/>
            <person name="Guan M."/>
            <person name="Liu Z."/>
            <person name="Sun F."/>
            <person name="Lim Y.P."/>
            <person name="Lyons E."/>
            <person name="Town C.D."/>
            <person name="Bancroft I."/>
            <person name="Wang X."/>
            <person name="Meng J."/>
            <person name="Ma J."/>
            <person name="Pires J.C."/>
            <person name="King G.J."/>
            <person name="Brunel D."/>
            <person name="Delourme R."/>
            <person name="Renard M."/>
            <person name="Aury J.M."/>
            <person name="Adams K.L."/>
            <person name="Batley J."/>
            <person name="Snowdon R.J."/>
            <person name="Tost J."/>
            <person name="Edwards D."/>
            <person name="Zhou Y."/>
            <person name="Hua W."/>
            <person name="Sharpe A.G."/>
            <person name="Paterson A.H."/>
            <person name="Guan C."/>
            <person name="Wincker P."/>
        </authorList>
    </citation>
    <scope>NUCLEOTIDE SEQUENCE [LARGE SCALE GENOMIC DNA]</scope>
    <source>
        <strain evidence="3">cv. Darmor-bzh</strain>
    </source>
</reference>
<proteinExistence type="predicted"/>
<feature type="region of interest" description="Disordered" evidence="1">
    <location>
        <begin position="1"/>
        <end position="23"/>
    </location>
</feature>
<feature type="compositionally biased region" description="Basic and acidic residues" evidence="1">
    <location>
        <begin position="1"/>
        <end position="13"/>
    </location>
</feature>
<keyword evidence="3" id="KW-1185">Reference proteome</keyword>